<comment type="caution">
    <text evidence="2">The sequence shown here is derived from an EMBL/GenBank/DDBJ whole genome shotgun (WGS) entry which is preliminary data.</text>
</comment>
<feature type="transmembrane region" description="Helical" evidence="1">
    <location>
        <begin position="12"/>
        <end position="30"/>
    </location>
</feature>
<feature type="transmembrane region" description="Helical" evidence="1">
    <location>
        <begin position="171"/>
        <end position="189"/>
    </location>
</feature>
<dbReference type="RefSeq" id="WP_184114521.1">
    <property type="nucleotide sequence ID" value="NZ_JACHNY010000004.1"/>
</dbReference>
<dbReference type="EMBL" id="JACHNY010000004">
    <property type="protein sequence ID" value="MBB4618072.1"/>
    <property type="molecule type" value="Genomic_DNA"/>
</dbReference>
<dbReference type="AlphaFoldDB" id="A0A7W7AL87"/>
<name>A0A7W7AL87_9SPHN</name>
<feature type="transmembrane region" description="Helical" evidence="1">
    <location>
        <begin position="209"/>
        <end position="231"/>
    </location>
</feature>
<protein>
    <recommendedName>
        <fullName evidence="4">Glycosyltransferase RgtA/B/C/D-like domain-containing protein</fullName>
    </recommendedName>
</protein>
<sequence>MADRETTAPRGTRALLFALIWLSVAWFGSWELNPNNATRMFAALSLVEQGDATIDEYAPLTIDKATFGPHTYLDKAPGMTLMALPAVALVDRWSGTTAARQNLSFYDPNLARFLRLRIRVAVVMGPALLTALAAVLLFDWGLALTGQAAAGLVAALGYALGTPIWGWSGTITGHAAVAALYVIAGWSLWRATAAGERRGTLALVGGMALGWAVVIEYQAVLAGGAIALWAAARAWPRADRWRLLGLAALGGSAMLVPLFLYNLLAFGTPFRIAYAGVTGFAGMRQGLFGLTWPRPGVVLEILVGDRRGLVWVSPILLVATLGLARLADDARTRGVAALAGAVVAIVLLVNAAYFYWDGGNSTGPRHAMPAMGLLALGLAPFWAAQGRWGRIATAALLALSMAVNLVIAAADIFAPPDYRWPVWTYVMEQRFRPGALQTWPSEWLGWSPWSGLYAYLAVALPLLAALAWRVRRGSGGCPAPGARHRG</sequence>
<feature type="transmembrane region" description="Helical" evidence="1">
    <location>
        <begin position="391"/>
        <end position="414"/>
    </location>
</feature>
<feature type="transmembrane region" description="Helical" evidence="1">
    <location>
        <begin position="116"/>
        <end position="138"/>
    </location>
</feature>
<organism evidence="2 3">
    <name type="scientific">Sphingomonas abaci</name>
    <dbReference type="NCBI Taxonomy" id="237611"/>
    <lineage>
        <taxon>Bacteria</taxon>
        <taxon>Pseudomonadati</taxon>
        <taxon>Pseudomonadota</taxon>
        <taxon>Alphaproteobacteria</taxon>
        <taxon>Sphingomonadales</taxon>
        <taxon>Sphingomonadaceae</taxon>
        <taxon>Sphingomonas</taxon>
    </lineage>
</organism>
<feature type="transmembrane region" description="Helical" evidence="1">
    <location>
        <begin position="76"/>
        <end position="95"/>
    </location>
</feature>
<evidence type="ECO:0000313" key="2">
    <source>
        <dbReference type="EMBL" id="MBB4618072.1"/>
    </source>
</evidence>
<keyword evidence="1" id="KW-0472">Membrane</keyword>
<reference evidence="2 3" key="1">
    <citation type="submission" date="2020-08" db="EMBL/GenBank/DDBJ databases">
        <title>Genomic Encyclopedia of Type Strains, Phase IV (KMG-IV): sequencing the most valuable type-strain genomes for metagenomic binning, comparative biology and taxonomic classification.</title>
        <authorList>
            <person name="Goeker M."/>
        </authorList>
    </citation>
    <scope>NUCLEOTIDE SEQUENCE [LARGE SCALE GENOMIC DNA]</scope>
    <source>
        <strain evidence="2 3">DSM 15867</strain>
    </source>
</reference>
<feature type="transmembrane region" description="Helical" evidence="1">
    <location>
        <begin position="308"/>
        <end position="327"/>
    </location>
</feature>
<evidence type="ECO:0000256" key="1">
    <source>
        <dbReference type="SAM" id="Phobius"/>
    </source>
</evidence>
<keyword evidence="1" id="KW-1133">Transmembrane helix</keyword>
<accession>A0A7W7AL87</accession>
<keyword evidence="3" id="KW-1185">Reference proteome</keyword>
<feature type="transmembrane region" description="Helical" evidence="1">
    <location>
        <begin position="144"/>
        <end position="164"/>
    </location>
</feature>
<dbReference type="Proteomes" id="UP000574769">
    <property type="component" value="Unassembled WGS sequence"/>
</dbReference>
<gene>
    <name evidence="2" type="ORF">GGQ96_002208</name>
</gene>
<proteinExistence type="predicted"/>
<evidence type="ECO:0008006" key="4">
    <source>
        <dbReference type="Google" id="ProtNLM"/>
    </source>
</evidence>
<evidence type="ECO:0000313" key="3">
    <source>
        <dbReference type="Proteomes" id="UP000574769"/>
    </source>
</evidence>
<feature type="transmembrane region" description="Helical" evidence="1">
    <location>
        <begin position="367"/>
        <end position="384"/>
    </location>
</feature>
<keyword evidence="1" id="KW-0812">Transmembrane</keyword>
<feature type="transmembrane region" description="Helical" evidence="1">
    <location>
        <begin position="334"/>
        <end position="355"/>
    </location>
</feature>
<feature type="transmembrane region" description="Helical" evidence="1">
    <location>
        <begin position="452"/>
        <end position="470"/>
    </location>
</feature>
<feature type="transmembrane region" description="Helical" evidence="1">
    <location>
        <begin position="243"/>
        <end position="264"/>
    </location>
</feature>